<name>A0A2T6ZLZ2_TUBBO</name>
<gene>
    <name evidence="1" type="ORF">B9Z19DRAFT_1088154</name>
</gene>
<sequence length="80" mass="8945">MQGKTTMTQLGGHLTLVLVWEASSSDIRFYTCRFLAKANSEHGVVDVISCGLAWLRHWKVMSLGVYRTIIVSVCIFPKVS</sequence>
<dbReference type="EMBL" id="NESQ01000186">
    <property type="protein sequence ID" value="PUU76510.1"/>
    <property type="molecule type" value="Genomic_DNA"/>
</dbReference>
<dbReference type="Proteomes" id="UP000244722">
    <property type="component" value="Unassembled WGS sequence"/>
</dbReference>
<protein>
    <submittedName>
        <fullName evidence="1">Uncharacterized protein</fullName>
    </submittedName>
</protein>
<evidence type="ECO:0000313" key="1">
    <source>
        <dbReference type="EMBL" id="PUU76510.1"/>
    </source>
</evidence>
<comment type="caution">
    <text evidence="1">The sequence shown here is derived from an EMBL/GenBank/DDBJ whole genome shotgun (WGS) entry which is preliminary data.</text>
</comment>
<evidence type="ECO:0000313" key="2">
    <source>
        <dbReference type="Proteomes" id="UP000244722"/>
    </source>
</evidence>
<proteinExistence type="predicted"/>
<organism evidence="1 2">
    <name type="scientific">Tuber borchii</name>
    <name type="common">White truffle</name>
    <dbReference type="NCBI Taxonomy" id="42251"/>
    <lineage>
        <taxon>Eukaryota</taxon>
        <taxon>Fungi</taxon>
        <taxon>Dikarya</taxon>
        <taxon>Ascomycota</taxon>
        <taxon>Pezizomycotina</taxon>
        <taxon>Pezizomycetes</taxon>
        <taxon>Pezizales</taxon>
        <taxon>Tuberaceae</taxon>
        <taxon>Tuber</taxon>
    </lineage>
</organism>
<reference evidence="1 2" key="1">
    <citation type="submission" date="2017-04" db="EMBL/GenBank/DDBJ databases">
        <title>Draft genome sequence of Tuber borchii Vittad., a whitish edible truffle.</title>
        <authorList>
            <consortium name="DOE Joint Genome Institute"/>
            <person name="Murat C."/>
            <person name="Kuo A."/>
            <person name="Barry K.W."/>
            <person name="Clum A."/>
            <person name="Dockter R.B."/>
            <person name="Fauchery L."/>
            <person name="Iotti M."/>
            <person name="Kohler A."/>
            <person name="Labutti K."/>
            <person name="Lindquist E.A."/>
            <person name="Lipzen A."/>
            <person name="Ohm R.A."/>
            <person name="Wang M."/>
            <person name="Grigoriev I.V."/>
            <person name="Zambonelli A."/>
            <person name="Martin F.M."/>
        </authorList>
    </citation>
    <scope>NUCLEOTIDE SEQUENCE [LARGE SCALE GENOMIC DNA]</scope>
    <source>
        <strain evidence="1 2">Tbo3840</strain>
    </source>
</reference>
<dbReference type="AlphaFoldDB" id="A0A2T6ZLZ2"/>
<keyword evidence="2" id="KW-1185">Reference proteome</keyword>
<accession>A0A2T6ZLZ2</accession>